<evidence type="ECO:0000256" key="2">
    <source>
        <dbReference type="ARBA" id="ARBA00023125"/>
    </source>
</evidence>
<dbReference type="PROSITE" id="PS50956">
    <property type="entry name" value="HTH_ASNC_2"/>
    <property type="match status" value="1"/>
</dbReference>
<dbReference type="InterPro" id="IPR036388">
    <property type="entry name" value="WH-like_DNA-bd_sf"/>
</dbReference>
<accession>A0A437QDZ2</accession>
<dbReference type="InterPro" id="IPR000485">
    <property type="entry name" value="AsnC-type_HTH_dom"/>
</dbReference>
<protein>
    <submittedName>
        <fullName evidence="5">Lrp/AsnC family transcriptional regulator</fullName>
    </submittedName>
</protein>
<dbReference type="InterPro" id="IPR019887">
    <property type="entry name" value="Tscrpt_reg_AsnC/Lrp_C"/>
</dbReference>
<reference evidence="5 6" key="1">
    <citation type="submission" date="2019-01" db="EMBL/GenBank/DDBJ databases">
        <authorList>
            <person name="Chen W.-M."/>
        </authorList>
    </citation>
    <scope>NUCLEOTIDE SEQUENCE [LARGE SCALE GENOMIC DNA]</scope>
    <source>
        <strain evidence="5 6">HPM-16</strain>
    </source>
</reference>
<comment type="caution">
    <text evidence="5">The sequence shown here is derived from an EMBL/GenBank/DDBJ whole genome shotgun (WGS) entry which is preliminary data.</text>
</comment>
<dbReference type="Gene3D" id="1.10.10.10">
    <property type="entry name" value="Winged helix-like DNA-binding domain superfamily/Winged helix DNA-binding domain"/>
    <property type="match status" value="1"/>
</dbReference>
<evidence type="ECO:0000256" key="1">
    <source>
        <dbReference type="ARBA" id="ARBA00023015"/>
    </source>
</evidence>
<dbReference type="SUPFAM" id="SSF46785">
    <property type="entry name" value="Winged helix' DNA-binding domain"/>
    <property type="match status" value="1"/>
</dbReference>
<evidence type="ECO:0000256" key="3">
    <source>
        <dbReference type="ARBA" id="ARBA00023163"/>
    </source>
</evidence>
<dbReference type="InterPro" id="IPR019888">
    <property type="entry name" value="Tscrpt_reg_AsnC-like"/>
</dbReference>
<dbReference type="PANTHER" id="PTHR30154:SF34">
    <property type="entry name" value="TRANSCRIPTIONAL REGULATOR AZLB"/>
    <property type="match status" value="1"/>
</dbReference>
<feature type="domain" description="HTH asnC-type" evidence="4">
    <location>
        <begin position="1"/>
        <end position="62"/>
    </location>
</feature>
<evidence type="ECO:0000259" key="4">
    <source>
        <dbReference type="PROSITE" id="PS50956"/>
    </source>
</evidence>
<dbReference type="InterPro" id="IPR011008">
    <property type="entry name" value="Dimeric_a/b-barrel"/>
</dbReference>
<dbReference type="GO" id="GO:0043565">
    <property type="term" value="F:sequence-specific DNA binding"/>
    <property type="evidence" value="ECO:0007669"/>
    <property type="project" value="InterPro"/>
</dbReference>
<dbReference type="Proteomes" id="UP000282818">
    <property type="component" value="Unassembled WGS sequence"/>
</dbReference>
<keyword evidence="1" id="KW-0805">Transcription regulation</keyword>
<organism evidence="5 6">
    <name type="scientific">Neptunomonas marina</name>
    <dbReference type="NCBI Taxonomy" id="1815562"/>
    <lineage>
        <taxon>Bacteria</taxon>
        <taxon>Pseudomonadati</taxon>
        <taxon>Pseudomonadota</taxon>
        <taxon>Gammaproteobacteria</taxon>
        <taxon>Oceanospirillales</taxon>
        <taxon>Oceanospirillaceae</taxon>
        <taxon>Neptunomonas</taxon>
    </lineage>
</organism>
<keyword evidence="3" id="KW-0804">Transcription</keyword>
<dbReference type="PANTHER" id="PTHR30154">
    <property type="entry name" value="LEUCINE-RESPONSIVE REGULATORY PROTEIN"/>
    <property type="match status" value="1"/>
</dbReference>
<dbReference type="SMART" id="SM00344">
    <property type="entry name" value="HTH_ASNC"/>
    <property type="match status" value="1"/>
</dbReference>
<dbReference type="InterPro" id="IPR011991">
    <property type="entry name" value="ArsR-like_HTH"/>
</dbReference>
<dbReference type="GO" id="GO:0043200">
    <property type="term" value="P:response to amino acid"/>
    <property type="evidence" value="ECO:0007669"/>
    <property type="project" value="TreeGrafter"/>
</dbReference>
<dbReference type="SUPFAM" id="SSF54909">
    <property type="entry name" value="Dimeric alpha+beta barrel"/>
    <property type="match status" value="1"/>
</dbReference>
<dbReference type="EMBL" id="SACQ01000001">
    <property type="protein sequence ID" value="RVU32750.1"/>
    <property type="molecule type" value="Genomic_DNA"/>
</dbReference>
<gene>
    <name evidence="5" type="ORF">EOE65_03580</name>
</gene>
<evidence type="ECO:0000313" key="6">
    <source>
        <dbReference type="Proteomes" id="UP000282818"/>
    </source>
</evidence>
<dbReference type="Pfam" id="PF01037">
    <property type="entry name" value="AsnC_trans_reg"/>
    <property type="match status" value="1"/>
</dbReference>
<dbReference type="RefSeq" id="WP_127692918.1">
    <property type="nucleotide sequence ID" value="NZ_SACQ01000001.1"/>
</dbReference>
<evidence type="ECO:0000313" key="5">
    <source>
        <dbReference type="EMBL" id="RVU32750.1"/>
    </source>
</evidence>
<dbReference type="AlphaFoldDB" id="A0A437QDZ2"/>
<dbReference type="GO" id="GO:0006355">
    <property type="term" value="P:regulation of DNA-templated transcription"/>
    <property type="evidence" value="ECO:0007669"/>
    <property type="project" value="UniProtKB-ARBA"/>
</dbReference>
<dbReference type="PRINTS" id="PR00033">
    <property type="entry name" value="HTHASNC"/>
</dbReference>
<dbReference type="InterPro" id="IPR036390">
    <property type="entry name" value="WH_DNA-bd_sf"/>
</dbReference>
<keyword evidence="6" id="KW-1185">Reference proteome</keyword>
<dbReference type="Gene3D" id="3.30.70.920">
    <property type="match status" value="1"/>
</dbReference>
<name>A0A437QDZ2_9GAMM</name>
<keyword evidence="2" id="KW-0238">DNA-binding</keyword>
<dbReference type="CDD" id="cd00090">
    <property type="entry name" value="HTH_ARSR"/>
    <property type="match status" value="1"/>
</dbReference>
<sequence>MDKTDKKIAALLQENARLTNVELAEAINLSASPCLRRWKRLEELGVVTGYYAALDRQQVGLSMTVFVDVRLDNHRDHASDLFETTVQAMDNVISAFVVSGASDYRLEVVVKDLADYEQWLKALQTLPVVKDIHSNFAIRAVKTNTPLPLSTLE</sequence>
<dbReference type="GO" id="GO:0005829">
    <property type="term" value="C:cytosol"/>
    <property type="evidence" value="ECO:0007669"/>
    <property type="project" value="TreeGrafter"/>
</dbReference>
<dbReference type="Pfam" id="PF13412">
    <property type="entry name" value="HTH_24"/>
    <property type="match status" value="1"/>
</dbReference>
<proteinExistence type="predicted"/>